<keyword evidence="2" id="KW-0547">Nucleotide-binding</keyword>
<dbReference type="STRING" id="400682.A0A1X7TKT9"/>
<dbReference type="eggNOG" id="KOG4278">
    <property type="taxonomic scope" value="Eukaryota"/>
</dbReference>
<evidence type="ECO:0000256" key="4">
    <source>
        <dbReference type="SAM" id="Phobius"/>
    </source>
</evidence>
<dbReference type="InParanoid" id="A0A1X7TKT9"/>
<feature type="compositionally biased region" description="Low complexity" evidence="3">
    <location>
        <begin position="522"/>
        <end position="572"/>
    </location>
</feature>
<dbReference type="GO" id="GO:0043235">
    <property type="term" value="C:receptor complex"/>
    <property type="evidence" value="ECO:0007669"/>
    <property type="project" value="TreeGrafter"/>
</dbReference>
<keyword evidence="2" id="KW-0067">ATP-binding</keyword>
<dbReference type="Gene3D" id="3.30.200.20">
    <property type="entry name" value="Phosphorylase Kinase, domain 1"/>
    <property type="match status" value="1"/>
</dbReference>
<feature type="region of interest" description="Disordered" evidence="3">
    <location>
        <begin position="408"/>
        <end position="574"/>
    </location>
</feature>
<dbReference type="PANTHER" id="PTHR24416">
    <property type="entry name" value="TYROSINE-PROTEIN KINASE RECEPTOR"/>
    <property type="match status" value="1"/>
</dbReference>
<feature type="domain" description="Protein kinase" evidence="5">
    <location>
        <begin position="785"/>
        <end position="859"/>
    </location>
</feature>
<dbReference type="EnsemblMetazoa" id="Aqu2.1.15442_001">
    <property type="protein sequence ID" value="Aqu2.1.15442_001"/>
    <property type="gene ID" value="Aqu2.1.15442"/>
</dbReference>
<evidence type="ECO:0000313" key="6">
    <source>
        <dbReference type="EnsemblMetazoa" id="Aqu2.1.15442_001"/>
    </source>
</evidence>
<proteinExistence type="predicted"/>
<evidence type="ECO:0000256" key="3">
    <source>
        <dbReference type="SAM" id="MobiDB-lite"/>
    </source>
</evidence>
<dbReference type="InterPro" id="IPR000719">
    <property type="entry name" value="Prot_kinase_dom"/>
</dbReference>
<evidence type="ECO:0000256" key="2">
    <source>
        <dbReference type="PROSITE-ProRule" id="PRU10141"/>
    </source>
</evidence>
<feature type="compositionally biased region" description="Low complexity" evidence="3">
    <location>
        <begin position="408"/>
        <end position="515"/>
    </location>
</feature>
<dbReference type="PANTHER" id="PTHR24416:SF611">
    <property type="entry name" value="TYROSINE-PROTEIN KINASE TRANSMEMBRANE RECEPTOR ROR"/>
    <property type="match status" value="1"/>
</dbReference>
<accession>A0A1X7TKT9</accession>
<protein>
    <recommendedName>
        <fullName evidence="5">Protein kinase domain-containing protein</fullName>
    </recommendedName>
</protein>
<evidence type="ECO:0000256" key="1">
    <source>
        <dbReference type="ARBA" id="ARBA00004167"/>
    </source>
</evidence>
<dbReference type="GO" id="GO:0005886">
    <property type="term" value="C:plasma membrane"/>
    <property type="evidence" value="ECO:0007669"/>
    <property type="project" value="TreeGrafter"/>
</dbReference>
<dbReference type="SUPFAM" id="SSF56112">
    <property type="entry name" value="Protein kinase-like (PK-like)"/>
    <property type="match status" value="1"/>
</dbReference>
<dbReference type="GO" id="GO:0004714">
    <property type="term" value="F:transmembrane receptor protein tyrosine kinase activity"/>
    <property type="evidence" value="ECO:0007669"/>
    <property type="project" value="TreeGrafter"/>
</dbReference>
<dbReference type="GO" id="GO:0007169">
    <property type="term" value="P:cell surface receptor protein tyrosine kinase signaling pathway"/>
    <property type="evidence" value="ECO:0007669"/>
    <property type="project" value="TreeGrafter"/>
</dbReference>
<reference evidence="6" key="1">
    <citation type="submission" date="2017-05" db="UniProtKB">
        <authorList>
            <consortium name="EnsemblMetazoa"/>
        </authorList>
    </citation>
    <scope>IDENTIFICATION</scope>
</reference>
<sequence length="859" mass="91459">MFPSVQVFRRVGASNNYNLMTERTIFYSTSNVSTSGMFEYPLNPPIPVMSGDLLAVSQPEQGLSTVRLYYIDNVPGVSFSSSQQTFGENSFKLNNLPTTTNQLILVYPVTDGYCVNSANSITPSVIRNNFLTIQSSGDIDQRRQYLYPEIVFSCNGSLTKWIYGGEPVSGNNRNDLPELQIWRQLGPNNYNKIGSSLVNANTMIGTNLYEFIPQTPLQFQEGDIFGVHSPQSTQRLFDLYEQVRNGPLNERVGGNVADPSSTITQALVTDTNNDFPLVTVEVSISVASSVTSSTSTSPVISTTFVMITSTALTAATISTTDNTILSSTVVSITLSSTSSVLVTATPSSSVTTDTPPSISSSISRSDDFNSLLLSLTYSSSSFDTTLVTSSTVIITTAPSDSSVIATTATSTAPSSTSVMTNTHSSSSSMTDTTSTSVATSAFSSTSMMTNTPSSSLSMTDTTPTSVTTSAPSSTSMMTNTPSSSLSMTDTTPTSVTTSAPSSTSLMTSTPPNSSSATIPPNTVSATSTGSTASSSSSVITGATTPSSSSTDSITSSSHAVTSSPTASPSVISNPSAGSGASTVIAVVISILVLFIATSVGIIIVLLLVMKKRKKRYTDRVTLLTASFSASSTLRSEGGYTINNVVYDDVDKLSGPVTYDHYETAPDVPQRGSTVSNPLYSDTNMQKTSTISNPLYGDKSFEAAAVETAYETLITDKKSSPVDDIKVEGHLPDDQINIYDELNNQSALPSAKSNEEPHYWAPGDDTSSIYQQMESKGYKQLKGNDIKISNELGSGEFGTVYEGTWFSKPVAIKTLKNSSEEQDKVKFLQEAAIMGQFHHPNIVKLHGMKKFFFCKMPHFK</sequence>
<evidence type="ECO:0000259" key="5">
    <source>
        <dbReference type="PROSITE" id="PS50011"/>
    </source>
</evidence>
<dbReference type="InterPro" id="IPR017441">
    <property type="entry name" value="Protein_kinase_ATP_BS"/>
</dbReference>
<dbReference type="InterPro" id="IPR011009">
    <property type="entry name" value="Kinase-like_dom_sf"/>
</dbReference>
<feature type="transmembrane region" description="Helical" evidence="4">
    <location>
        <begin position="583"/>
        <end position="609"/>
    </location>
</feature>
<feature type="binding site" evidence="2">
    <location>
        <position position="812"/>
    </location>
    <ligand>
        <name>ATP</name>
        <dbReference type="ChEBI" id="CHEBI:30616"/>
    </ligand>
</feature>
<name>A0A1X7TKT9_AMPQE</name>
<dbReference type="OrthoDB" id="4062651at2759"/>
<dbReference type="InterPro" id="IPR050122">
    <property type="entry name" value="RTK"/>
</dbReference>
<organism evidence="6">
    <name type="scientific">Amphimedon queenslandica</name>
    <name type="common">Sponge</name>
    <dbReference type="NCBI Taxonomy" id="400682"/>
    <lineage>
        <taxon>Eukaryota</taxon>
        <taxon>Metazoa</taxon>
        <taxon>Porifera</taxon>
        <taxon>Demospongiae</taxon>
        <taxon>Heteroscleromorpha</taxon>
        <taxon>Haplosclerida</taxon>
        <taxon>Niphatidae</taxon>
        <taxon>Amphimedon</taxon>
    </lineage>
</organism>
<dbReference type="GO" id="GO:0005524">
    <property type="term" value="F:ATP binding"/>
    <property type="evidence" value="ECO:0007669"/>
    <property type="project" value="UniProtKB-UniRule"/>
</dbReference>
<keyword evidence="4" id="KW-1133">Transmembrane helix</keyword>
<dbReference type="InterPro" id="IPR001245">
    <property type="entry name" value="Ser-Thr/Tyr_kinase_cat_dom"/>
</dbReference>
<dbReference type="PROSITE" id="PS00107">
    <property type="entry name" value="PROTEIN_KINASE_ATP"/>
    <property type="match status" value="1"/>
</dbReference>
<comment type="subcellular location">
    <subcellularLocation>
        <location evidence="1">Membrane</location>
        <topology evidence="1">Single-pass membrane protein</topology>
    </subcellularLocation>
</comment>
<dbReference type="PROSITE" id="PS50011">
    <property type="entry name" value="PROTEIN_KINASE_DOM"/>
    <property type="match status" value="1"/>
</dbReference>
<dbReference type="AlphaFoldDB" id="A0A1X7TKT9"/>
<keyword evidence="4" id="KW-0812">Transmembrane</keyword>
<dbReference type="Pfam" id="PF07714">
    <property type="entry name" value="PK_Tyr_Ser-Thr"/>
    <property type="match status" value="1"/>
</dbReference>
<keyword evidence="4" id="KW-0472">Membrane</keyword>